<dbReference type="SUPFAM" id="SSF48403">
    <property type="entry name" value="Ankyrin repeat"/>
    <property type="match status" value="1"/>
</dbReference>
<dbReference type="PROSITE" id="PS50088">
    <property type="entry name" value="ANK_REPEAT"/>
    <property type="match status" value="2"/>
</dbReference>
<keyword evidence="5" id="KW-0732">Signal</keyword>
<dbReference type="PANTHER" id="PTHR24189:SF50">
    <property type="entry name" value="ANKYRIN REPEAT AND SOCS BOX PROTEIN 2"/>
    <property type="match status" value="1"/>
</dbReference>
<keyword evidence="1" id="KW-0677">Repeat</keyword>
<evidence type="ECO:0000256" key="2">
    <source>
        <dbReference type="ARBA" id="ARBA00023043"/>
    </source>
</evidence>
<dbReference type="PANTHER" id="PTHR24189">
    <property type="entry name" value="MYOTROPHIN"/>
    <property type="match status" value="1"/>
</dbReference>
<keyword evidence="2 3" id="KW-0040">ANK repeat</keyword>
<dbReference type="EMBL" id="BRXX01000614">
    <property type="protein sequence ID" value="GMH49942.1"/>
    <property type="molecule type" value="Genomic_DNA"/>
</dbReference>
<dbReference type="Pfam" id="PF12796">
    <property type="entry name" value="Ank_2"/>
    <property type="match status" value="2"/>
</dbReference>
<evidence type="ECO:0000313" key="7">
    <source>
        <dbReference type="Proteomes" id="UP001165160"/>
    </source>
</evidence>
<feature type="repeat" description="ANK" evidence="3">
    <location>
        <begin position="176"/>
        <end position="208"/>
    </location>
</feature>
<evidence type="ECO:0000313" key="6">
    <source>
        <dbReference type="EMBL" id="GMH49942.1"/>
    </source>
</evidence>
<dbReference type="InterPro" id="IPR036770">
    <property type="entry name" value="Ankyrin_rpt-contain_sf"/>
</dbReference>
<feature type="repeat" description="ANK" evidence="3">
    <location>
        <begin position="314"/>
        <end position="336"/>
    </location>
</feature>
<evidence type="ECO:0000256" key="4">
    <source>
        <dbReference type="SAM" id="MobiDB-lite"/>
    </source>
</evidence>
<organism evidence="6 7">
    <name type="scientific">Triparma verrucosa</name>
    <dbReference type="NCBI Taxonomy" id="1606542"/>
    <lineage>
        <taxon>Eukaryota</taxon>
        <taxon>Sar</taxon>
        <taxon>Stramenopiles</taxon>
        <taxon>Ochrophyta</taxon>
        <taxon>Bolidophyceae</taxon>
        <taxon>Parmales</taxon>
        <taxon>Triparmaceae</taxon>
        <taxon>Triparma</taxon>
    </lineage>
</organism>
<dbReference type="Gene3D" id="1.25.40.20">
    <property type="entry name" value="Ankyrin repeat-containing domain"/>
    <property type="match status" value="2"/>
</dbReference>
<feature type="region of interest" description="Disordered" evidence="4">
    <location>
        <begin position="29"/>
        <end position="55"/>
    </location>
</feature>
<dbReference type="SMART" id="SM00248">
    <property type="entry name" value="ANK"/>
    <property type="match status" value="4"/>
</dbReference>
<gene>
    <name evidence="6" type="ORF">TrVE_jg828</name>
</gene>
<feature type="chain" id="PRO_5040824582" evidence="5">
    <location>
        <begin position="24"/>
        <end position="370"/>
    </location>
</feature>
<dbReference type="InterPro" id="IPR050745">
    <property type="entry name" value="Multifunctional_regulatory"/>
</dbReference>
<dbReference type="AlphaFoldDB" id="A0A9W6ZEQ2"/>
<dbReference type="InterPro" id="IPR002110">
    <property type="entry name" value="Ankyrin_rpt"/>
</dbReference>
<evidence type="ECO:0000256" key="1">
    <source>
        <dbReference type="ARBA" id="ARBA00022737"/>
    </source>
</evidence>
<name>A0A9W6ZEQ2_9STRA</name>
<protein>
    <submittedName>
        <fullName evidence="6">Uncharacterized protein</fullName>
    </submittedName>
</protein>
<comment type="caution">
    <text evidence="6">The sequence shown here is derived from an EMBL/GenBank/DDBJ whole genome shotgun (WGS) entry which is preliminary data.</text>
</comment>
<keyword evidence="7" id="KW-1185">Reference proteome</keyword>
<accession>A0A9W6ZEQ2</accession>
<sequence>MRLADLLFQFLIFSTLSFCRVHGVPKFDPESPVHQDQAYDNALNPKRSRGLGPPRDRLSEAVHIHDVNMVISLINAYRDDVSIMGVPTLSLTRTDEIGRSPLHFCGLDPQTKSKPVVDVDCARIVNMLLEVGFEPNKKCNMGWSPLDTYATLGLPETVHVLATNKGTDLNAVDEKHGKTALIRANINGNYVSSKALLEAGGDVNIEVKGGGNGLFWTVRNEVMRKISEGGEGGGGGEVGELDEYTEELVVDFNNILEEGLEGSKMNYDEQCSADRKSNKDKAVDLGCEPGKEYMKIIKLLLSQEDINVNSQDENGKTAVMLAASSGHEELVELLLETNKVNLQLVDKDGFGSITYARTEQIRDMIIEKLE</sequence>
<reference evidence="7" key="1">
    <citation type="journal article" date="2023" name="Commun. Biol.">
        <title>Genome analysis of Parmales, the sister group of diatoms, reveals the evolutionary specialization of diatoms from phago-mixotrophs to photoautotrophs.</title>
        <authorList>
            <person name="Ban H."/>
            <person name="Sato S."/>
            <person name="Yoshikawa S."/>
            <person name="Yamada K."/>
            <person name="Nakamura Y."/>
            <person name="Ichinomiya M."/>
            <person name="Sato N."/>
            <person name="Blanc-Mathieu R."/>
            <person name="Endo H."/>
            <person name="Kuwata A."/>
            <person name="Ogata H."/>
        </authorList>
    </citation>
    <scope>NUCLEOTIDE SEQUENCE [LARGE SCALE GENOMIC DNA]</scope>
    <source>
        <strain evidence="7">NIES 3699</strain>
    </source>
</reference>
<dbReference type="PROSITE" id="PS50297">
    <property type="entry name" value="ANK_REP_REGION"/>
    <property type="match status" value="1"/>
</dbReference>
<proteinExistence type="predicted"/>
<feature type="signal peptide" evidence="5">
    <location>
        <begin position="1"/>
        <end position="23"/>
    </location>
</feature>
<evidence type="ECO:0000256" key="3">
    <source>
        <dbReference type="PROSITE-ProRule" id="PRU00023"/>
    </source>
</evidence>
<dbReference type="Proteomes" id="UP001165160">
    <property type="component" value="Unassembled WGS sequence"/>
</dbReference>
<evidence type="ECO:0000256" key="5">
    <source>
        <dbReference type="SAM" id="SignalP"/>
    </source>
</evidence>